<keyword evidence="1" id="KW-0540">Nuclease</keyword>
<evidence type="ECO:0000256" key="5">
    <source>
        <dbReference type="ARBA" id="ARBA00023204"/>
    </source>
</evidence>
<dbReference type="NCBIfam" id="TIGR00632">
    <property type="entry name" value="vsr"/>
    <property type="match status" value="1"/>
</dbReference>
<keyword evidence="8" id="KW-1185">Reference proteome</keyword>
<gene>
    <name evidence="7" type="primary">vsr</name>
    <name evidence="7" type="ORF">GO738_03120</name>
</gene>
<dbReference type="Proteomes" id="UP000468327">
    <property type="component" value="Unassembled WGS sequence"/>
</dbReference>
<evidence type="ECO:0000256" key="1">
    <source>
        <dbReference type="ARBA" id="ARBA00022722"/>
    </source>
</evidence>
<evidence type="ECO:0000256" key="6">
    <source>
        <dbReference type="ARBA" id="ARBA00029466"/>
    </source>
</evidence>
<keyword evidence="4" id="KW-0378">Hydrolase</keyword>
<dbReference type="AlphaFoldDB" id="A0A6N8IF06"/>
<dbReference type="InterPro" id="IPR011335">
    <property type="entry name" value="Restrct_endonuc-II-like"/>
</dbReference>
<name>A0A6N8IF06_9ACTN</name>
<comment type="similarity">
    <text evidence="6">Belongs to the Vsr family.</text>
</comment>
<keyword evidence="5" id="KW-0234">DNA repair</keyword>
<dbReference type="CDD" id="cd00221">
    <property type="entry name" value="Vsr"/>
    <property type="match status" value="1"/>
</dbReference>
<dbReference type="Pfam" id="PF03852">
    <property type="entry name" value="Vsr"/>
    <property type="match status" value="1"/>
</dbReference>
<keyword evidence="3" id="KW-0227">DNA damage</keyword>
<dbReference type="GO" id="GO:0016787">
    <property type="term" value="F:hydrolase activity"/>
    <property type="evidence" value="ECO:0007669"/>
    <property type="project" value="UniProtKB-KW"/>
</dbReference>
<sequence>MELLAGRALPAPARMAAPPATNENVRKSMRGNKRADTRPELVMRARLRAAGLSGYRLQWKVPGHPDVAWPGKKVALFVNGCFWHRCPHCNLSLPKSNVEYWVVKFARNVERDEQSRAALEALGWKVHVVWECQLKKKTIDATMAKLLPALAEELGKELAAGSDGRPG</sequence>
<evidence type="ECO:0000256" key="3">
    <source>
        <dbReference type="ARBA" id="ARBA00022763"/>
    </source>
</evidence>
<organism evidence="7 8">
    <name type="scientific">Gordonibacter urolithinfaciens</name>
    <dbReference type="NCBI Taxonomy" id="1335613"/>
    <lineage>
        <taxon>Bacteria</taxon>
        <taxon>Bacillati</taxon>
        <taxon>Actinomycetota</taxon>
        <taxon>Coriobacteriia</taxon>
        <taxon>Eggerthellales</taxon>
        <taxon>Eggerthellaceae</taxon>
        <taxon>Gordonibacter</taxon>
    </lineage>
</organism>
<dbReference type="SUPFAM" id="SSF52980">
    <property type="entry name" value="Restriction endonuclease-like"/>
    <property type="match status" value="1"/>
</dbReference>
<protein>
    <submittedName>
        <fullName evidence="7">DNA mismatch endonuclease Vsr</fullName>
    </submittedName>
</protein>
<dbReference type="InterPro" id="IPR004603">
    <property type="entry name" value="DNA_mismatch_endonuc_vsr"/>
</dbReference>
<evidence type="ECO:0000256" key="4">
    <source>
        <dbReference type="ARBA" id="ARBA00022801"/>
    </source>
</evidence>
<dbReference type="GO" id="GO:0004519">
    <property type="term" value="F:endonuclease activity"/>
    <property type="evidence" value="ECO:0007669"/>
    <property type="project" value="UniProtKB-KW"/>
</dbReference>
<keyword evidence="2 7" id="KW-0255">Endonuclease</keyword>
<dbReference type="GO" id="GO:0006298">
    <property type="term" value="P:mismatch repair"/>
    <property type="evidence" value="ECO:0007669"/>
    <property type="project" value="InterPro"/>
</dbReference>
<evidence type="ECO:0000313" key="8">
    <source>
        <dbReference type="Proteomes" id="UP000468327"/>
    </source>
</evidence>
<accession>A0A6N8IF06</accession>
<dbReference type="Gene3D" id="3.40.960.10">
    <property type="entry name" value="VSR Endonuclease"/>
    <property type="match status" value="1"/>
</dbReference>
<reference evidence="7 8" key="1">
    <citation type="submission" date="2019-11" db="EMBL/GenBank/DDBJ databases">
        <title>Whole genome shotgun sequencing (WGS) data from Adlercreutzia equolifaciens ResAG-91, Eggerthella lenta MRI-F36, MRI-F37, MRI-F40, ResAG-49, ResAG-88, ResAG-121, ResAG-145, and Gordonibacter sp. ResAG-5, ResAG-26, ResAG-43, ResAG-50, ResAG-59.</title>
        <authorList>
            <person name="Stoll D.A."/>
            <person name="Danylec N."/>
            <person name="Franz C.M.A.P."/>
            <person name="Huch M."/>
        </authorList>
    </citation>
    <scope>NUCLEOTIDE SEQUENCE [LARGE SCALE GENOMIC DNA]</scope>
    <source>
        <strain evidence="7 8">ResAG-59</strain>
    </source>
</reference>
<evidence type="ECO:0000256" key="2">
    <source>
        <dbReference type="ARBA" id="ARBA00022759"/>
    </source>
</evidence>
<proteinExistence type="inferred from homology"/>
<comment type="caution">
    <text evidence="7">The sequence shown here is derived from an EMBL/GenBank/DDBJ whole genome shotgun (WGS) entry which is preliminary data.</text>
</comment>
<dbReference type="EMBL" id="WPOC01000003">
    <property type="protein sequence ID" value="MVN14352.1"/>
    <property type="molecule type" value="Genomic_DNA"/>
</dbReference>
<evidence type="ECO:0000313" key="7">
    <source>
        <dbReference type="EMBL" id="MVN14352.1"/>
    </source>
</evidence>